<evidence type="ECO:0000313" key="7">
    <source>
        <dbReference type="EMBL" id="ARP99381.1"/>
    </source>
</evidence>
<protein>
    <recommendedName>
        <fullName evidence="6">HTH tetR-type domain-containing protein</fullName>
    </recommendedName>
</protein>
<feature type="domain" description="HTH tetR-type" evidence="6">
    <location>
        <begin position="23"/>
        <end position="83"/>
    </location>
</feature>
<evidence type="ECO:0000256" key="1">
    <source>
        <dbReference type="ARBA" id="ARBA00022491"/>
    </source>
</evidence>
<name>A0A1W6ZPS7_9HYPH</name>
<dbReference type="OrthoDB" id="9802802at2"/>
<keyword evidence="4" id="KW-0804">Transcription</keyword>
<keyword evidence="3 5" id="KW-0238">DNA-binding</keyword>
<evidence type="ECO:0000313" key="8">
    <source>
        <dbReference type="Proteomes" id="UP000194137"/>
    </source>
</evidence>
<dbReference type="SUPFAM" id="SSF48498">
    <property type="entry name" value="Tetracyclin repressor-like, C-terminal domain"/>
    <property type="match status" value="1"/>
</dbReference>
<feature type="DNA-binding region" description="H-T-H motif" evidence="5">
    <location>
        <begin position="46"/>
        <end position="65"/>
    </location>
</feature>
<dbReference type="GO" id="GO:0003700">
    <property type="term" value="F:DNA-binding transcription factor activity"/>
    <property type="evidence" value="ECO:0007669"/>
    <property type="project" value="TreeGrafter"/>
</dbReference>
<dbReference type="PANTHER" id="PTHR30055">
    <property type="entry name" value="HTH-TYPE TRANSCRIPTIONAL REGULATOR RUTR"/>
    <property type="match status" value="1"/>
</dbReference>
<dbReference type="FunFam" id="1.10.10.60:FF:000141">
    <property type="entry name" value="TetR family transcriptional regulator"/>
    <property type="match status" value="1"/>
</dbReference>
<dbReference type="AlphaFoldDB" id="A0A1W6ZPS7"/>
<evidence type="ECO:0000256" key="3">
    <source>
        <dbReference type="ARBA" id="ARBA00023125"/>
    </source>
</evidence>
<dbReference type="InterPro" id="IPR050109">
    <property type="entry name" value="HTH-type_TetR-like_transc_reg"/>
</dbReference>
<reference evidence="7 8" key="1">
    <citation type="submission" date="2017-05" db="EMBL/GenBank/DDBJ databases">
        <title>Full genome sequence of Pseudorhodoplanes sinuspersici.</title>
        <authorList>
            <person name="Dastgheib S.M.M."/>
            <person name="Shavandi M."/>
            <person name="Tirandaz H."/>
        </authorList>
    </citation>
    <scope>NUCLEOTIDE SEQUENCE [LARGE SCALE GENOMIC DNA]</scope>
    <source>
        <strain evidence="7 8">RIPI110</strain>
    </source>
</reference>
<dbReference type="SUPFAM" id="SSF46689">
    <property type="entry name" value="Homeodomain-like"/>
    <property type="match status" value="1"/>
</dbReference>
<dbReference type="Pfam" id="PF13977">
    <property type="entry name" value="TetR_C_6"/>
    <property type="match status" value="1"/>
</dbReference>
<dbReference type="InterPro" id="IPR009057">
    <property type="entry name" value="Homeodomain-like_sf"/>
</dbReference>
<gene>
    <name evidence="7" type="ORF">CAK95_10015</name>
</gene>
<proteinExistence type="predicted"/>
<accession>A0A1W6ZPS7</accession>
<dbReference type="PANTHER" id="PTHR30055:SF226">
    <property type="entry name" value="HTH-TYPE TRANSCRIPTIONAL REGULATOR PKSA"/>
    <property type="match status" value="1"/>
</dbReference>
<keyword evidence="1" id="KW-0678">Repressor</keyword>
<dbReference type="InterPro" id="IPR036271">
    <property type="entry name" value="Tet_transcr_reg_TetR-rel_C_sf"/>
</dbReference>
<dbReference type="Gene3D" id="1.10.357.10">
    <property type="entry name" value="Tetracycline Repressor, domain 2"/>
    <property type="match status" value="1"/>
</dbReference>
<dbReference type="GO" id="GO:0000976">
    <property type="term" value="F:transcription cis-regulatory region binding"/>
    <property type="evidence" value="ECO:0007669"/>
    <property type="project" value="TreeGrafter"/>
</dbReference>
<dbReference type="STRING" id="1235591.CAK95_10015"/>
<dbReference type="Pfam" id="PF00440">
    <property type="entry name" value="TetR_N"/>
    <property type="match status" value="1"/>
</dbReference>
<keyword evidence="8" id="KW-1185">Reference proteome</keyword>
<dbReference type="InterPro" id="IPR001647">
    <property type="entry name" value="HTH_TetR"/>
</dbReference>
<dbReference type="PRINTS" id="PR00455">
    <property type="entry name" value="HTHTETR"/>
</dbReference>
<evidence type="ECO:0000256" key="5">
    <source>
        <dbReference type="PROSITE-ProRule" id="PRU00335"/>
    </source>
</evidence>
<dbReference type="EMBL" id="CP021112">
    <property type="protein sequence ID" value="ARP99381.1"/>
    <property type="molecule type" value="Genomic_DNA"/>
</dbReference>
<evidence type="ECO:0000256" key="4">
    <source>
        <dbReference type="ARBA" id="ARBA00023163"/>
    </source>
</evidence>
<dbReference type="PROSITE" id="PS50977">
    <property type="entry name" value="HTH_TETR_2"/>
    <property type="match status" value="1"/>
</dbReference>
<evidence type="ECO:0000259" key="6">
    <source>
        <dbReference type="PROSITE" id="PS50977"/>
    </source>
</evidence>
<dbReference type="Proteomes" id="UP000194137">
    <property type="component" value="Chromosome"/>
</dbReference>
<dbReference type="InterPro" id="IPR039538">
    <property type="entry name" value="BetI_C"/>
</dbReference>
<keyword evidence="2" id="KW-0805">Transcription regulation</keyword>
<organism evidence="7 8">
    <name type="scientific">Pseudorhodoplanes sinuspersici</name>
    <dbReference type="NCBI Taxonomy" id="1235591"/>
    <lineage>
        <taxon>Bacteria</taxon>
        <taxon>Pseudomonadati</taxon>
        <taxon>Pseudomonadota</taxon>
        <taxon>Alphaproteobacteria</taxon>
        <taxon>Hyphomicrobiales</taxon>
        <taxon>Pseudorhodoplanes</taxon>
    </lineage>
</organism>
<dbReference type="KEGG" id="psin:CAK95_10015"/>
<evidence type="ECO:0000256" key="2">
    <source>
        <dbReference type="ARBA" id="ARBA00023015"/>
    </source>
</evidence>
<sequence>MLRCDIASRGGEVLRHANTQLRSDRRSEILDAARRCFARTGFHQTSMQQICAEAGMSPGNLYRYFPSKEAIIAGITERDRAEVGMQLADAQFTTDFFATFEALARHHFVERTHEDVALCAEMISETRRNPAISKIMNEFDTEVKERLITMMRGAQERGDIARDADIGAAVEMLMIIADGVWWRRAVDPNFDAEAALPMFFDITKYMLLDRGKGRASESGRES</sequence>